<dbReference type="Proteomes" id="UP001595443">
    <property type="component" value="Unassembled WGS sequence"/>
</dbReference>
<keyword evidence="1" id="KW-0732">Signal</keyword>
<dbReference type="EMBL" id="JBHRSK010000001">
    <property type="protein sequence ID" value="MFC2966522.1"/>
    <property type="molecule type" value="Genomic_DNA"/>
</dbReference>
<dbReference type="RefSeq" id="WP_377830711.1">
    <property type="nucleotide sequence ID" value="NZ_JBHRSK010000001.1"/>
</dbReference>
<dbReference type="PROSITE" id="PS51257">
    <property type="entry name" value="PROKAR_LIPOPROTEIN"/>
    <property type="match status" value="1"/>
</dbReference>
<gene>
    <name evidence="3" type="ORF">ACFOES_00295</name>
</gene>
<evidence type="ECO:0000313" key="3">
    <source>
        <dbReference type="EMBL" id="MFC2966522.1"/>
    </source>
</evidence>
<proteinExistence type="predicted"/>
<accession>A0ABV7ACC0</accession>
<protein>
    <submittedName>
        <fullName evidence="3">DUF2846 domain-containing protein</fullName>
    </submittedName>
</protein>
<reference evidence="4" key="1">
    <citation type="journal article" date="2019" name="Int. J. Syst. Evol. Microbiol.">
        <title>The Global Catalogue of Microorganisms (GCM) 10K type strain sequencing project: providing services to taxonomists for standard genome sequencing and annotation.</title>
        <authorList>
            <consortium name="The Broad Institute Genomics Platform"/>
            <consortium name="The Broad Institute Genome Sequencing Center for Infectious Disease"/>
            <person name="Wu L."/>
            <person name="Ma J."/>
        </authorList>
    </citation>
    <scope>NUCLEOTIDE SEQUENCE [LARGE SCALE GENOMIC DNA]</scope>
    <source>
        <strain evidence="4">KCTC 62192</strain>
    </source>
</reference>
<feature type="signal peptide" evidence="1">
    <location>
        <begin position="1"/>
        <end position="26"/>
    </location>
</feature>
<dbReference type="InterPro" id="IPR022548">
    <property type="entry name" value="DUF2846"/>
</dbReference>
<sequence length="165" mass="17136">MFRIASVIPVALLAAACVPETGPATAPPANAPPQVQEAPLTVPRNKAVVYFYRPANFVGSANIYRIAINGAAIADIRSGTRYAAVTAPGTVQIAARTQANFLNIGLAHAMMEKPDLTLSTKGGTVTYVRITTGFAGGPKLQLVPEETARPELPKLGQAATVTPEG</sequence>
<name>A0ABV7ACC0_9RHOB</name>
<dbReference type="Pfam" id="PF11008">
    <property type="entry name" value="DUF2846"/>
    <property type="match status" value="1"/>
</dbReference>
<evidence type="ECO:0000259" key="2">
    <source>
        <dbReference type="Pfam" id="PF11008"/>
    </source>
</evidence>
<evidence type="ECO:0000256" key="1">
    <source>
        <dbReference type="SAM" id="SignalP"/>
    </source>
</evidence>
<feature type="domain" description="DUF2846" evidence="2">
    <location>
        <begin position="44"/>
        <end position="132"/>
    </location>
</feature>
<keyword evidence="4" id="KW-1185">Reference proteome</keyword>
<feature type="chain" id="PRO_5046555665" evidence="1">
    <location>
        <begin position="27"/>
        <end position="165"/>
    </location>
</feature>
<organism evidence="3 4">
    <name type="scientific">Acidimangrovimonas pyrenivorans</name>
    <dbReference type="NCBI Taxonomy" id="2030798"/>
    <lineage>
        <taxon>Bacteria</taxon>
        <taxon>Pseudomonadati</taxon>
        <taxon>Pseudomonadota</taxon>
        <taxon>Alphaproteobacteria</taxon>
        <taxon>Rhodobacterales</taxon>
        <taxon>Paracoccaceae</taxon>
        <taxon>Acidimangrovimonas</taxon>
    </lineage>
</organism>
<evidence type="ECO:0000313" key="4">
    <source>
        <dbReference type="Proteomes" id="UP001595443"/>
    </source>
</evidence>
<comment type="caution">
    <text evidence="3">The sequence shown here is derived from an EMBL/GenBank/DDBJ whole genome shotgun (WGS) entry which is preliminary data.</text>
</comment>